<protein>
    <submittedName>
        <fullName evidence="2">Protein required for 2-thiolation step of mnm(5)-s(2)U34-tRNA synthesis</fullName>
    </submittedName>
</protein>
<accession>A0A1Y0IBB3</accession>
<dbReference type="Gene3D" id="3.40.1260.10">
    <property type="entry name" value="DsrEFH-like"/>
    <property type="match status" value="1"/>
</dbReference>
<evidence type="ECO:0000313" key="3">
    <source>
        <dbReference type="Proteomes" id="UP000196027"/>
    </source>
</evidence>
<dbReference type="KEGG" id="ome:OLMES_3013"/>
<sequence length="125" mass="13751">MQSEPALIKKVLFIIRSGPFDGLKAREAIDAVLATAAFEQHVTVHFQDEGVRLLNRDMNPEALKSKNLGKMIKAFGMYGVSSISVSTGDCKRYNCSPENAVTTFTTLDQNGVRELIANQDVTLVF</sequence>
<keyword evidence="3" id="KW-1185">Reference proteome</keyword>
<dbReference type="InterPro" id="IPR027396">
    <property type="entry name" value="DsrEFH-like"/>
</dbReference>
<dbReference type="EMBL" id="CP021425">
    <property type="protein sequence ID" value="ARU57056.1"/>
    <property type="molecule type" value="Genomic_DNA"/>
</dbReference>
<name>A0A1Y0IBB3_9GAMM</name>
<gene>
    <name evidence="2" type="primary">tusC</name>
    <name evidence="2" type="ORF">OLMES_3013</name>
</gene>
<reference evidence="2 3" key="1">
    <citation type="submission" date="2017-05" db="EMBL/GenBank/DDBJ databases">
        <title>Genomic insights into alkan degradation activity of Oleiphilus messinensis.</title>
        <authorList>
            <person name="Kozyavkin S.A."/>
            <person name="Slesarev A.I."/>
            <person name="Golyshin P.N."/>
            <person name="Korzhenkov A."/>
            <person name="Golyshina O.N."/>
            <person name="Toshchakov S.V."/>
        </authorList>
    </citation>
    <scope>NUCLEOTIDE SEQUENCE [LARGE SCALE GENOMIC DNA]</scope>
    <source>
        <strain evidence="2 3">ME102</strain>
    </source>
</reference>
<evidence type="ECO:0000313" key="2">
    <source>
        <dbReference type="EMBL" id="ARU57056.1"/>
    </source>
</evidence>
<dbReference type="Proteomes" id="UP000196027">
    <property type="component" value="Chromosome"/>
</dbReference>
<dbReference type="PANTHER" id="PTHR38780">
    <property type="entry name" value="PROTEIN TUSC"/>
    <property type="match status" value="1"/>
</dbReference>
<dbReference type="RefSeq" id="WP_087461985.1">
    <property type="nucleotide sequence ID" value="NZ_CP021425.1"/>
</dbReference>
<proteinExistence type="inferred from homology"/>
<dbReference type="Pfam" id="PF02635">
    <property type="entry name" value="DsrE"/>
    <property type="match status" value="1"/>
</dbReference>
<dbReference type="PANTHER" id="PTHR38780:SF1">
    <property type="entry name" value="PROTEIN TUSC"/>
    <property type="match status" value="1"/>
</dbReference>
<dbReference type="AlphaFoldDB" id="A0A1Y0IBB3"/>
<dbReference type="InterPro" id="IPR017462">
    <property type="entry name" value="Sulphur_relay_TusC/DsrF"/>
</dbReference>
<evidence type="ECO:0000256" key="1">
    <source>
        <dbReference type="ARBA" id="ARBA00005996"/>
    </source>
</evidence>
<comment type="similarity">
    <text evidence="1">Belongs to the DsrF/TusC family.</text>
</comment>
<organism evidence="2 3">
    <name type="scientific">Oleiphilus messinensis</name>
    <dbReference type="NCBI Taxonomy" id="141451"/>
    <lineage>
        <taxon>Bacteria</taxon>
        <taxon>Pseudomonadati</taxon>
        <taxon>Pseudomonadota</taxon>
        <taxon>Gammaproteobacteria</taxon>
        <taxon>Oceanospirillales</taxon>
        <taxon>Oleiphilaceae</taxon>
        <taxon>Oleiphilus</taxon>
    </lineage>
</organism>
<dbReference type="OrthoDB" id="9789418at2"/>
<dbReference type="InterPro" id="IPR003787">
    <property type="entry name" value="Sulphur_relay_DsrE/F-like"/>
</dbReference>
<dbReference type="SUPFAM" id="SSF75169">
    <property type="entry name" value="DsrEFH-like"/>
    <property type="match status" value="1"/>
</dbReference>